<reference evidence="2" key="3">
    <citation type="submission" date="2020-04" db="EMBL/GenBank/DDBJ databases">
        <title>Genomic Insight into Nascent Stage of Mutualistic Insect Bacterial Symbioses through the Bacterial Symbiont Serratia symbiotica.</title>
        <authorList>
            <person name="Renoz F."/>
            <person name="Foray V."/>
            <person name="Ambroise J."/>
            <person name="Baa-Puyoulet P."/>
            <person name="Bearzatto B."/>
            <person name="Mendez G.L."/>
            <person name="Vanderpoorten A."/>
            <person name="Mahillon J."/>
            <person name="Gala J.-L."/>
            <person name="Calevro F."/>
            <person name="Hance T."/>
        </authorList>
    </citation>
    <scope>NUCLEOTIDE SEQUENCE</scope>
    <source>
        <strain evidence="2">CWBI-2.3</strain>
    </source>
</reference>
<evidence type="ECO:0000313" key="4">
    <source>
        <dbReference type="Proteomes" id="UP000042738"/>
    </source>
</evidence>
<proteinExistence type="predicted"/>
<gene>
    <name evidence="2" type="ORF">SYMBAF_02425</name>
    <name evidence="3" type="ORF">SYMBAF_09125</name>
</gene>
<protein>
    <submittedName>
        <fullName evidence="2">DUF2635 domain-containing protein</fullName>
    </submittedName>
</protein>
<dbReference type="RefSeq" id="WP_040263423.1">
    <property type="nucleotide sequence ID" value="NZ_CAXKXZ010000049.1"/>
</dbReference>
<evidence type="ECO:0000313" key="3">
    <source>
        <dbReference type="EMBL" id="QLH63052.1"/>
    </source>
</evidence>
<dbReference type="Proteomes" id="UP000042738">
    <property type="component" value="Chromosome"/>
</dbReference>
<dbReference type="STRING" id="138074.SYMBAF_100392"/>
<accession>A0A068Z8Q1</accession>
<reference evidence="2 4" key="1">
    <citation type="journal article" date="2014" name="Genome Announc.">
        <title>Whole-Genome Sequence of Serratia symbiotica Strain CWBI-2.3T, a Free-Living Symbiont of the Black Bean Aphid Aphis fabae.</title>
        <authorList>
            <person name="Foray V."/>
            <person name="Grigorescu A.S."/>
            <person name="Sabri A."/>
            <person name="Haubruge E."/>
            <person name="Lognay G."/>
            <person name="Francis F."/>
            <person name="Fauconnier M.L."/>
            <person name="Hance T."/>
            <person name="Thonart P."/>
        </authorList>
    </citation>
    <scope>NUCLEOTIDE SEQUENCE [LARGE SCALE GENOMIC DNA]</scope>
    <source>
        <strain evidence="2">CWBI-2.3</strain>
    </source>
</reference>
<evidence type="ECO:0000313" key="2">
    <source>
        <dbReference type="EMBL" id="QLH62027.1"/>
    </source>
</evidence>
<sequence length="75" mass="8223">MINVIARNGVRVPKEETPDRYITDREAVSVAQSAYYRRRLREGDLLLAKDAPSGDEPAASAPDEQAIPTKVKGAK</sequence>
<dbReference type="AlphaFoldDB" id="A0A068Z8Q1"/>
<reference evidence="2" key="2">
    <citation type="submission" date="2014-06" db="EMBL/GenBank/DDBJ databases">
        <authorList>
            <person name="Foray V.V."/>
        </authorList>
    </citation>
    <scope>NUCLEOTIDE SEQUENCE</scope>
    <source>
        <strain evidence="2">CWBI-2.3</strain>
    </source>
</reference>
<dbReference type="GeneID" id="93736655"/>
<dbReference type="EMBL" id="CP050855">
    <property type="protein sequence ID" value="QLH63052.1"/>
    <property type="molecule type" value="Genomic_DNA"/>
</dbReference>
<feature type="region of interest" description="Disordered" evidence="1">
    <location>
        <begin position="49"/>
        <end position="75"/>
    </location>
</feature>
<dbReference type="EMBL" id="CP050855">
    <property type="protein sequence ID" value="QLH62027.1"/>
    <property type="molecule type" value="Genomic_DNA"/>
</dbReference>
<organism evidence="2 4">
    <name type="scientific">Serratia symbiotica</name>
    <dbReference type="NCBI Taxonomy" id="138074"/>
    <lineage>
        <taxon>Bacteria</taxon>
        <taxon>Pseudomonadati</taxon>
        <taxon>Pseudomonadota</taxon>
        <taxon>Gammaproteobacteria</taxon>
        <taxon>Enterobacterales</taxon>
        <taxon>Yersiniaceae</taxon>
        <taxon>Serratia</taxon>
    </lineage>
</organism>
<evidence type="ECO:0000256" key="1">
    <source>
        <dbReference type="SAM" id="MobiDB-lite"/>
    </source>
</evidence>
<name>A0A068Z8Q1_9GAMM</name>